<protein>
    <submittedName>
        <fullName evidence="1">Uncharacterized protein DUF1569</fullName>
    </submittedName>
</protein>
<dbReference type="InterPro" id="IPR011463">
    <property type="entry name" value="DUF1569"/>
</dbReference>
<evidence type="ECO:0000313" key="1">
    <source>
        <dbReference type="EMBL" id="RAJ01674.1"/>
    </source>
</evidence>
<accession>A0A327QD08</accession>
<gene>
    <name evidence="1" type="ORF">LX64_03892</name>
</gene>
<dbReference type="EMBL" id="QLLL01000007">
    <property type="protein sequence ID" value="RAJ01674.1"/>
    <property type="molecule type" value="Genomic_DNA"/>
</dbReference>
<dbReference type="AlphaFoldDB" id="A0A327QD08"/>
<dbReference type="Gene3D" id="1.20.120.450">
    <property type="entry name" value="dinb family like domain"/>
    <property type="match status" value="1"/>
</dbReference>
<name>A0A327QD08_9BACT</name>
<dbReference type="Pfam" id="PF07606">
    <property type="entry name" value="DUF1569"/>
    <property type="match status" value="1"/>
</dbReference>
<sequence length="153" mass="17176">MNDSMKNFFNPADAAAALARIQALTPGAKPQWGKMNASQMLAHMNIAMSVALGDHKPKRLFIGYLIGRIAKRSLLNDKPFMKGAPTDPAWKCEGQYNFDEQKSQLIHYVQRISSGGASALTNHPHPFFGRLTPSEWSQGMYKHLDHHLRQFNV</sequence>
<evidence type="ECO:0000313" key="2">
    <source>
        <dbReference type="Proteomes" id="UP000249547"/>
    </source>
</evidence>
<comment type="caution">
    <text evidence="1">The sequence shown here is derived from an EMBL/GenBank/DDBJ whole genome shotgun (WGS) entry which is preliminary data.</text>
</comment>
<organism evidence="1 2">
    <name type="scientific">Chitinophaga skermanii</name>
    <dbReference type="NCBI Taxonomy" id="331697"/>
    <lineage>
        <taxon>Bacteria</taxon>
        <taxon>Pseudomonadati</taxon>
        <taxon>Bacteroidota</taxon>
        <taxon>Chitinophagia</taxon>
        <taxon>Chitinophagales</taxon>
        <taxon>Chitinophagaceae</taxon>
        <taxon>Chitinophaga</taxon>
    </lineage>
</organism>
<dbReference type="InterPro" id="IPR034660">
    <property type="entry name" value="DinB/YfiT-like"/>
</dbReference>
<proteinExistence type="predicted"/>
<reference evidence="1 2" key="1">
    <citation type="submission" date="2018-06" db="EMBL/GenBank/DDBJ databases">
        <title>Genomic Encyclopedia of Archaeal and Bacterial Type Strains, Phase II (KMG-II): from individual species to whole genera.</title>
        <authorList>
            <person name="Goeker M."/>
        </authorList>
    </citation>
    <scope>NUCLEOTIDE SEQUENCE [LARGE SCALE GENOMIC DNA]</scope>
    <source>
        <strain evidence="1 2">DSM 23857</strain>
    </source>
</reference>
<dbReference type="Proteomes" id="UP000249547">
    <property type="component" value="Unassembled WGS sequence"/>
</dbReference>
<keyword evidence="2" id="KW-1185">Reference proteome</keyword>